<evidence type="ECO:0000256" key="2">
    <source>
        <dbReference type="SAM" id="Phobius"/>
    </source>
</evidence>
<keyword evidence="2" id="KW-1133">Transmembrane helix</keyword>
<gene>
    <name evidence="3" type="ORF">SAMN02745243_03315</name>
</gene>
<feature type="region of interest" description="Disordered" evidence="1">
    <location>
        <begin position="36"/>
        <end position="56"/>
    </location>
</feature>
<evidence type="ECO:0000313" key="3">
    <source>
        <dbReference type="EMBL" id="SHK59867.1"/>
    </source>
</evidence>
<sequence length="361" mass="39140">MALIKCEECGKEYSNKAPACPNCGCPTPDFKETVTEAPQEAVPVPPEAAPVPPVAPTPAYTPSAPFTVASEPKKGKSSSKIAVVIAVICGIVVLCGIGFIALSGDSTSSSSKSSEASGVKTAEKMEYVDNIDVVASNPKDYKGKYIKFSGQILSVEESDEIYALQVYTDEHYENSVLVYVKKELADEKFVSDEYVSVDAKIDGAYNGKTIIGVDSTWAKLTALSIEKTTYTDAFSKANSTWNITDCVVDQNGLVVSVDKVEFADNETRVYMTVTNNTTEKCYLWESSTKLVQDGVQHEQTYNFKADHQSLSSEIMPNASSSGILSFEAIDSTKDLQVIVEGHSDDYKLKFSPYTFNVTAPK</sequence>
<feature type="transmembrane region" description="Helical" evidence="2">
    <location>
        <begin position="81"/>
        <end position="102"/>
    </location>
</feature>
<feature type="compositionally biased region" description="Pro residues" evidence="1">
    <location>
        <begin position="43"/>
        <end position="56"/>
    </location>
</feature>
<dbReference type="STRING" id="1121950.SAMN02745243_03315"/>
<keyword evidence="2" id="KW-0472">Membrane</keyword>
<dbReference type="AlphaFoldDB" id="A0A1M6TSF1"/>
<evidence type="ECO:0000313" key="4">
    <source>
        <dbReference type="Proteomes" id="UP000184301"/>
    </source>
</evidence>
<keyword evidence="4" id="KW-1185">Reference proteome</keyword>
<dbReference type="OrthoDB" id="517663at2"/>
<evidence type="ECO:0008006" key="5">
    <source>
        <dbReference type="Google" id="ProtNLM"/>
    </source>
</evidence>
<evidence type="ECO:0000256" key="1">
    <source>
        <dbReference type="SAM" id="MobiDB-lite"/>
    </source>
</evidence>
<reference evidence="3 4" key="1">
    <citation type="submission" date="2016-11" db="EMBL/GenBank/DDBJ databases">
        <authorList>
            <person name="Jaros S."/>
            <person name="Januszkiewicz K."/>
            <person name="Wedrychowicz H."/>
        </authorList>
    </citation>
    <scope>NUCLEOTIDE SEQUENCE [LARGE SCALE GENOMIC DNA]</scope>
    <source>
        <strain evidence="3 4">DSM 15480</strain>
    </source>
</reference>
<keyword evidence="2" id="KW-0812">Transmembrane</keyword>
<dbReference type="EMBL" id="FQZY01000062">
    <property type="protein sequence ID" value="SHK59867.1"/>
    <property type="molecule type" value="Genomic_DNA"/>
</dbReference>
<protein>
    <recommendedName>
        <fullName evidence="5">DUF4352 domain-containing protein</fullName>
    </recommendedName>
</protein>
<proteinExistence type="predicted"/>
<dbReference type="Proteomes" id="UP000184301">
    <property type="component" value="Unassembled WGS sequence"/>
</dbReference>
<dbReference type="RefSeq" id="WP_073112496.1">
    <property type="nucleotide sequence ID" value="NZ_FQZY01000062.1"/>
</dbReference>
<accession>A0A1M6TSF1</accession>
<name>A0A1M6TSF1_9FIRM</name>
<organism evidence="3 4">
    <name type="scientific">Hespellia stercorisuis DSM 15480</name>
    <dbReference type="NCBI Taxonomy" id="1121950"/>
    <lineage>
        <taxon>Bacteria</taxon>
        <taxon>Bacillati</taxon>
        <taxon>Bacillota</taxon>
        <taxon>Clostridia</taxon>
        <taxon>Lachnospirales</taxon>
        <taxon>Lachnospiraceae</taxon>
        <taxon>Hespellia</taxon>
    </lineage>
</organism>